<dbReference type="AlphaFoldDB" id="A0A090AIF6"/>
<sequence length="246" mass="27538">MLDTTRSIETPEGIELSLRVAGPVIRALAWSIDLGIRSIMYSLLALFLSYLGKLGHGIFFIAIFVLEWFYPIVFEVYRQGATPGKRAFKIKVLHEWGTPVNWSAAMIRNLLRFVDFLPFFYGFGLVTMLINKDFKRIGDLAAGTIVVYDDEKMKPITLPGELARAMPVSLPLEEQLAIISFAERAPQFPPARKLELANLVTALTNTSDEVGVKTLYQLANGLMGVNDQIANQESHYERHSTTKASI</sequence>
<feature type="transmembrane region" description="Helical" evidence="5">
    <location>
        <begin position="34"/>
        <end position="52"/>
    </location>
</feature>
<dbReference type="Proteomes" id="UP000031623">
    <property type="component" value="Chromosome"/>
</dbReference>
<dbReference type="InterPro" id="IPR010432">
    <property type="entry name" value="RDD"/>
</dbReference>
<evidence type="ECO:0000259" key="6">
    <source>
        <dbReference type="Pfam" id="PF06271"/>
    </source>
</evidence>
<dbReference type="EMBL" id="AP014633">
    <property type="protein sequence ID" value="BAP57149.1"/>
    <property type="molecule type" value="Genomic_DNA"/>
</dbReference>
<evidence type="ECO:0000256" key="4">
    <source>
        <dbReference type="ARBA" id="ARBA00023136"/>
    </source>
</evidence>
<proteinExistence type="predicted"/>
<keyword evidence="2 5" id="KW-0812">Transmembrane</keyword>
<dbReference type="PANTHER" id="PTHR38480:SF1">
    <property type="entry name" value="SLR0254 PROTEIN"/>
    <property type="match status" value="1"/>
</dbReference>
<evidence type="ECO:0000313" key="8">
    <source>
        <dbReference type="Proteomes" id="UP000031623"/>
    </source>
</evidence>
<dbReference type="KEGG" id="tig:THII_2852"/>
<dbReference type="Pfam" id="PF06271">
    <property type="entry name" value="RDD"/>
    <property type="match status" value="1"/>
</dbReference>
<keyword evidence="8" id="KW-1185">Reference proteome</keyword>
<evidence type="ECO:0000256" key="2">
    <source>
        <dbReference type="ARBA" id="ARBA00022692"/>
    </source>
</evidence>
<evidence type="ECO:0000313" key="7">
    <source>
        <dbReference type="EMBL" id="BAP57149.1"/>
    </source>
</evidence>
<reference evidence="7 8" key="1">
    <citation type="journal article" date="2014" name="ISME J.">
        <title>Ecophysiology of Thioploca ingrica as revealed by the complete genome sequence supplemented with proteomic evidence.</title>
        <authorList>
            <person name="Kojima H."/>
            <person name="Ogura Y."/>
            <person name="Yamamoto N."/>
            <person name="Togashi T."/>
            <person name="Mori H."/>
            <person name="Watanabe T."/>
            <person name="Nemoto F."/>
            <person name="Kurokawa K."/>
            <person name="Hayashi T."/>
            <person name="Fukui M."/>
        </authorList>
    </citation>
    <scope>NUCLEOTIDE SEQUENCE [LARGE SCALE GENOMIC DNA]</scope>
</reference>
<keyword evidence="3 5" id="KW-1133">Transmembrane helix</keyword>
<feature type="domain" description="RDD" evidence="6">
    <location>
        <begin position="20"/>
        <end position="143"/>
    </location>
</feature>
<feature type="transmembrane region" description="Helical" evidence="5">
    <location>
        <begin position="58"/>
        <end position="77"/>
    </location>
</feature>
<dbReference type="OrthoDB" id="9787732at2"/>
<name>A0A090AIF6_9GAMM</name>
<organism evidence="7 8">
    <name type="scientific">Thioploca ingrica</name>
    <dbReference type="NCBI Taxonomy" id="40754"/>
    <lineage>
        <taxon>Bacteria</taxon>
        <taxon>Pseudomonadati</taxon>
        <taxon>Pseudomonadota</taxon>
        <taxon>Gammaproteobacteria</taxon>
        <taxon>Thiotrichales</taxon>
        <taxon>Thiotrichaceae</taxon>
        <taxon>Thioploca</taxon>
    </lineage>
</organism>
<dbReference type="PANTHER" id="PTHR38480">
    <property type="entry name" value="SLR0254 PROTEIN"/>
    <property type="match status" value="1"/>
</dbReference>
<evidence type="ECO:0000256" key="3">
    <source>
        <dbReference type="ARBA" id="ARBA00022989"/>
    </source>
</evidence>
<keyword evidence="4 5" id="KW-0472">Membrane</keyword>
<gene>
    <name evidence="7" type="ORF">THII_2852</name>
</gene>
<dbReference type="HOGENOM" id="CLU_054176_1_0_6"/>
<dbReference type="STRING" id="40754.THII_2852"/>
<comment type="subcellular location">
    <subcellularLocation>
        <location evidence="1">Membrane</location>
        <topology evidence="1">Multi-pass membrane protein</topology>
    </subcellularLocation>
</comment>
<accession>A0A090AIF6</accession>
<feature type="transmembrane region" description="Helical" evidence="5">
    <location>
        <begin position="110"/>
        <end position="130"/>
    </location>
</feature>
<dbReference type="GO" id="GO:0016020">
    <property type="term" value="C:membrane"/>
    <property type="evidence" value="ECO:0007669"/>
    <property type="project" value="UniProtKB-SubCell"/>
</dbReference>
<evidence type="ECO:0000256" key="5">
    <source>
        <dbReference type="SAM" id="Phobius"/>
    </source>
</evidence>
<protein>
    <submittedName>
        <fullName evidence="7">RDD family protein</fullName>
    </submittedName>
</protein>
<evidence type="ECO:0000256" key="1">
    <source>
        <dbReference type="ARBA" id="ARBA00004141"/>
    </source>
</evidence>